<evidence type="ECO:0000313" key="3">
    <source>
        <dbReference type="Proteomes" id="UP000299102"/>
    </source>
</evidence>
<dbReference type="Proteomes" id="UP000299102">
    <property type="component" value="Unassembled WGS sequence"/>
</dbReference>
<dbReference type="EMBL" id="BGZK01001456">
    <property type="protein sequence ID" value="GBP80322.1"/>
    <property type="molecule type" value="Genomic_DNA"/>
</dbReference>
<evidence type="ECO:0000256" key="1">
    <source>
        <dbReference type="SAM" id="MobiDB-lite"/>
    </source>
</evidence>
<sequence length="110" mass="12225">MSALRKVQKASEQPETCAYSYGSRHRRRSRPVTPIQRRGSTTPASAQLLAVIITHAPYARARAVIFFLRRCSNAETLSRHESPDCGAKRGDYACAVTPIQPMPPRGELMN</sequence>
<comment type="caution">
    <text evidence="2">The sequence shown here is derived from an EMBL/GenBank/DDBJ whole genome shotgun (WGS) entry which is preliminary data.</text>
</comment>
<evidence type="ECO:0000313" key="2">
    <source>
        <dbReference type="EMBL" id="GBP80322.1"/>
    </source>
</evidence>
<organism evidence="2 3">
    <name type="scientific">Eumeta variegata</name>
    <name type="common">Bagworm moth</name>
    <name type="synonym">Eumeta japonica</name>
    <dbReference type="NCBI Taxonomy" id="151549"/>
    <lineage>
        <taxon>Eukaryota</taxon>
        <taxon>Metazoa</taxon>
        <taxon>Ecdysozoa</taxon>
        <taxon>Arthropoda</taxon>
        <taxon>Hexapoda</taxon>
        <taxon>Insecta</taxon>
        <taxon>Pterygota</taxon>
        <taxon>Neoptera</taxon>
        <taxon>Endopterygota</taxon>
        <taxon>Lepidoptera</taxon>
        <taxon>Glossata</taxon>
        <taxon>Ditrysia</taxon>
        <taxon>Tineoidea</taxon>
        <taxon>Psychidae</taxon>
        <taxon>Oiketicinae</taxon>
        <taxon>Eumeta</taxon>
    </lineage>
</organism>
<keyword evidence="3" id="KW-1185">Reference proteome</keyword>
<feature type="region of interest" description="Disordered" evidence="1">
    <location>
        <begin position="1"/>
        <end position="41"/>
    </location>
</feature>
<gene>
    <name evidence="2" type="ORF">EVAR_47824_1</name>
</gene>
<proteinExistence type="predicted"/>
<name>A0A4C1YZE0_EUMVA</name>
<accession>A0A4C1YZE0</accession>
<reference evidence="2 3" key="1">
    <citation type="journal article" date="2019" name="Commun. Biol.">
        <title>The bagworm genome reveals a unique fibroin gene that provides high tensile strength.</title>
        <authorList>
            <person name="Kono N."/>
            <person name="Nakamura H."/>
            <person name="Ohtoshi R."/>
            <person name="Tomita M."/>
            <person name="Numata K."/>
            <person name="Arakawa K."/>
        </authorList>
    </citation>
    <scope>NUCLEOTIDE SEQUENCE [LARGE SCALE GENOMIC DNA]</scope>
</reference>
<dbReference type="AlphaFoldDB" id="A0A4C1YZE0"/>
<protein>
    <submittedName>
        <fullName evidence="2">Uncharacterized protein</fullName>
    </submittedName>
</protein>